<evidence type="ECO:0000256" key="2">
    <source>
        <dbReference type="SAM" id="MobiDB-lite"/>
    </source>
</evidence>
<reference evidence="4 5" key="1">
    <citation type="submission" date="2018-09" db="EMBL/GenBank/DDBJ databases">
        <authorList>
            <person name="Tagini F."/>
        </authorList>
    </citation>
    <scope>NUCLEOTIDE SEQUENCE [LARGE SCALE GENOMIC DNA]</scope>
    <source>
        <strain evidence="4 5">MK136</strain>
    </source>
</reference>
<keyword evidence="5" id="KW-1185">Reference proteome</keyword>
<dbReference type="Pfam" id="PF00005">
    <property type="entry name" value="ABC_tran"/>
    <property type="match status" value="1"/>
</dbReference>
<dbReference type="InterPro" id="IPR027417">
    <property type="entry name" value="P-loop_NTPase"/>
</dbReference>
<organism evidence="4 5">
    <name type="scientific">Mycobacterium attenuatum</name>
    <dbReference type="NCBI Taxonomy" id="2341086"/>
    <lineage>
        <taxon>Bacteria</taxon>
        <taxon>Bacillati</taxon>
        <taxon>Actinomycetota</taxon>
        <taxon>Actinomycetes</taxon>
        <taxon>Mycobacteriales</taxon>
        <taxon>Mycobacteriaceae</taxon>
        <taxon>Mycobacterium</taxon>
    </lineage>
</organism>
<name>A0A498PSS4_9MYCO</name>
<dbReference type="GO" id="GO:0005524">
    <property type="term" value="F:ATP binding"/>
    <property type="evidence" value="ECO:0007669"/>
    <property type="project" value="UniProtKB-KW"/>
</dbReference>
<accession>A0A498PSS4</accession>
<proteinExistence type="predicted"/>
<protein>
    <submittedName>
        <fullName evidence="4">Phosphate import ATP-binding protein PstB 2</fullName>
        <ecNumber evidence="4">3.6.3.27</ecNumber>
    </submittedName>
</protein>
<dbReference type="SUPFAM" id="SSF52540">
    <property type="entry name" value="P-loop containing nucleoside triphosphate hydrolases"/>
    <property type="match status" value="1"/>
</dbReference>
<evidence type="ECO:0000313" key="5">
    <source>
        <dbReference type="Proteomes" id="UP000273307"/>
    </source>
</evidence>
<dbReference type="AlphaFoldDB" id="A0A498PSS4"/>
<dbReference type="GO" id="GO:0016887">
    <property type="term" value="F:ATP hydrolysis activity"/>
    <property type="evidence" value="ECO:0007669"/>
    <property type="project" value="InterPro"/>
</dbReference>
<evidence type="ECO:0000256" key="1">
    <source>
        <dbReference type="ARBA" id="ARBA00022967"/>
    </source>
</evidence>
<keyword evidence="4" id="KW-0378">Hydrolase</keyword>
<feature type="region of interest" description="Disordered" evidence="2">
    <location>
        <begin position="126"/>
        <end position="161"/>
    </location>
</feature>
<keyword evidence="4" id="KW-0547">Nucleotide-binding</keyword>
<dbReference type="InterPro" id="IPR003439">
    <property type="entry name" value="ABC_transporter-like_ATP-bd"/>
</dbReference>
<keyword evidence="4" id="KW-0067">ATP-binding</keyword>
<dbReference type="Gene3D" id="3.40.50.300">
    <property type="entry name" value="P-loop containing nucleotide triphosphate hydrolases"/>
    <property type="match status" value="1"/>
</dbReference>
<gene>
    <name evidence="4" type="primary">pstB2_3</name>
    <name evidence="4" type="ORF">LAUMK136_01204</name>
</gene>
<sequence>MDAEEPDATTGAAADEAVAPVMRTVNRTLGFGAKTVLDEVSLDFPARAVTSLLGPAGSGKTTFLRTPNRMNDKVSGYRHTGEVLLGGRSIFEKRDLMEFRRRVTMLFQRPNPFPMFIRVHLRQRGRRCARPQDSATTGIRPRCRGSADRGGPLARGQRPAR</sequence>
<dbReference type="Proteomes" id="UP000273307">
    <property type="component" value="Unassembled WGS sequence"/>
</dbReference>
<keyword evidence="1" id="KW-1278">Translocase</keyword>
<dbReference type="PANTHER" id="PTHR43423:SF1">
    <property type="entry name" value="ABC TRANSPORTER I FAMILY MEMBER 17"/>
    <property type="match status" value="1"/>
</dbReference>
<evidence type="ECO:0000313" key="4">
    <source>
        <dbReference type="EMBL" id="VBA35954.1"/>
    </source>
</evidence>
<dbReference type="PANTHER" id="PTHR43423">
    <property type="entry name" value="ABC TRANSPORTER I FAMILY MEMBER 17"/>
    <property type="match status" value="1"/>
</dbReference>
<dbReference type="EC" id="3.6.3.27" evidence="4"/>
<evidence type="ECO:0000259" key="3">
    <source>
        <dbReference type="Pfam" id="PF00005"/>
    </source>
</evidence>
<feature type="domain" description="ABC transporter" evidence="3">
    <location>
        <begin position="37"/>
        <end position="116"/>
    </location>
</feature>
<dbReference type="EMBL" id="UPHP01000029">
    <property type="protein sequence ID" value="VBA35954.1"/>
    <property type="molecule type" value="Genomic_DNA"/>
</dbReference>